<dbReference type="InterPro" id="IPR042045">
    <property type="entry name" value="EXOC6/Sec15_C_dom1"/>
</dbReference>
<dbReference type="PANTHER" id="PTHR12702:SF3">
    <property type="entry name" value="EXOCYST COMPLEX COMPONENT 6B"/>
    <property type="match status" value="1"/>
</dbReference>
<comment type="caution">
    <text evidence="9">The sequence shown here is derived from an EMBL/GenBank/DDBJ whole genome shotgun (WGS) entry which is preliminary data.</text>
</comment>
<organism evidence="9 10">
    <name type="scientific">Columba livia</name>
    <name type="common">Rock dove</name>
    <dbReference type="NCBI Taxonomy" id="8932"/>
    <lineage>
        <taxon>Eukaryota</taxon>
        <taxon>Metazoa</taxon>
        <taxon>Chordata</taxon>
        <taxon>Craniata</taxon>
        <taxon>Vertebrata</taxon>
        <taxon>Euteleostomi</taxon>
        <taxon>Archelosauria</taxon>
        <taxon>Archosauria</taxon>
        <taxon>Dinosauria</taxon>
        <taxon>Saurischia</taxon>
        <taxon>Theropoda</taxon>
        <taxon>Coelurosauria</taxon>
        <taxon>Aves</taxon>
        <taxon>Neognathae</taxon>
        <taxon>Neoaves</taxon>
        <taxon>Columbimorphae</taxon>
        <taxon>Columbiformes</taxon>
        <taxon>Columbidae</taxon>
        <taxon>Columba</taxon>
    </lineage>
</organism>
<evidence type="ECO:0000256" key="4">
    <source>
        <dbReference type="PIRNR" id="PIRNR025007"/>
    </source>
</evidence>
<feature type="domain" description="Exocyst complex subunit EXOC6/Sec15 C-terminal" evidence="7">
    <location>
        <begin position="549"/>
        <end position="908"/>
    </location>
</feature>
<evidence type="ECO:0000256" key="5">
    <source>
        <dbReference type="SAM" id="Coils"/>
    </source>
</evidence>
<evidence type="ECO:0000259" key="8">
    <source>
        <dbReference type="Pfam" id="PF20651"/>
    </source>
</evidence>
<name>A0A2I0MMW3_COLLI</name>
<evidence type="ECO:0000256" key="2">
    <source>
        <dbReference type="ARBA" id="ARBA00022448"/>
    </source>
</evidence>
<keyword evidence="6" id="KW-0472">Membrane</keyword>
<keyword evidence="6" id="KW-1133">Transmembrane helix</keyword>
<keyword evidence="6" id="KW-0812">Transmembrane</keyword>
<dbReference type="InterPro" id="IPR007225">
    <property type="entry name" value="EXOC6/Sec15"/>
</dbReference>
<evidence type="ECO:0000313" key="10">
    <source>
        <dbReference type="Proteomes" id="UP000053872"/>
    </source>
</evidence>
<dbReference type="InterPro" id="IPR046361">
    <property type="entry name" value="EXOC6/Sec15_C"/>
</dbReference>
<dbReference type="AlphaFoldDB" id="A0A2I0MMW3"/>
<dbReference type="GO" id="GO:0000145">
    <property type="term" value="C:exocyst"/>
    <property type="evidence" value="ECO:0007669"/>
    <property type="project" value="UniProtKB-UniRule"/>
</dbReference>
<comment type="function">
    <text evidence="4">Component of the exocyst complex involved in the docking of exocytic vesicles with fusion sites on the plasma membrane.</text>
</comment>
<keyword evidence="2 4" id="KW-0813">Transport</keyword>
<feature type="domain" description="Exocyst complex component EXOC6/Sec15 N-terminal" evidence="8">
    <location>
        <begin position="156"/>
        <end position="325"/>
    </location>
</feature>
<keyword evidence="5" id="KW-0175">Coiled coil</keyword>
<dbReference type="Pfam" id="PF20651">
    <property type="entry name" value="EXOC6_Sec15_N"/>
    <property type="match status" value="1"/>
</dbReference>
<evidence type="ECO:0000313" key="9">
    <source>
        <dbReference type="EMBL" id="PKK31007.1"/>
    </source>
</evidence>
<dbReference type="FunFam" id="1.20.58.670:FF:000001">
    <property type="entry name" value="Exocyst complex component"/>
    <property type="match status" value="1"/>
</dbReference>
<keyword evidence="10" id="KW-1185">Reference proteome</keyword>
<sequence length="908" mass="103760">MATGLRPLTVGVMAMGLRPLTVGVMAMGLRPLTVGVMAMGLRPLTVGVMAMGLRPLTVGVMAMGLRPLTYCLSPYTPPPYTPPPYTPPPYTPPPYTPPPYTPPPYTPPPYTPPPYTPPPYTPPPYTPPPYTPPPSISICTYTSVYDGEEHGRFMEKLEARIRNHDREIEKMCNFHYQGFVDSITELLKVRGEAQKLKNQVTDTNRKLQNEGKELIIAMEELKQCRLQQRNISATVDKLTLCLPVLEMYSKLREQMKSKRHYPALKTLEHLEHTYLPQVSHYRFCKIMVDNIPKLREEIKEVSMSDLKDFLESIRKHSDKIGETAMKQDCRYNQWKIIAKIFFSLLLSPNIKAQQQRNLDNIVSQHPRISGGKKSKKEVFASSDLEVKNTSPMSEQDSGILDVEDEDEDEEVPGAQDLVDFSPVYRCLHIYSVLGARETFENYYRKQRRKQARLVLQPPSNMHETLDGYRKYFNQIVGFFVVEDHILHTTQGLVNRAYIDELWEMALSKTIAALRTHSSYCSDPSLVLDLKNLIVLFADTLQGYGFPVNQLFDMLLEIQDQYSETLLKKWSGVFRNILDSDNYSPIPVTNEEVYKKIVGQFPFQDAELEKQPFPKKFPFSEFVPKVYNQIKEFIYACLKFSEDLHLSSTEVDDMIRKSTNLLLTRTLSNCLQNVIKRKNVGLTELVQIIINTTHLEKSCKFLEEFITNITNVLPETVHTTKLYGTTTFKDARHAAEEEIYTNLNQKIDQFLQLADYDWMAMEPGSKASDYLVDLIGFLRSTFAVFTHLPGDVDVHSTMSGKVAQTACMSACKHLSTSLMQLLLEAEVRQLTLGALQQFNLDVEECEQFARSGPVPGFQGDTLQLAFIDLRQLLDLFIQWDWSTYLADYGQPTCKYLRVNPTTALVLLEK</sequence>
<proteinExistence type="inferred from homology"/>
<dbReference type="Proteomes" id="UP000053872">
    <property type="component" value="Unassembled WGS sequence"/>
</dbReference>
<evidence type="ECO:0000256" key="1">
    <source>
        <dbReference type="ARBA" id="ARBA00007944"/>
    </source>
</evidence>
<evidence type="ECO:0000259" key="7">
    <source>
        <dbReference type="Pfam" id="PF04091"/>
    </source>
</evidence>
<dbReference type="PIRSF" id="PIRSF025007">
    <property type="entry name" value="Sec15"/>
    <property type="match status" value="1"/>
</dbReference>
<evidence type="ECO:0000256" key="3">
    <source>
        <dbReference type="ARBA" id="ARBA00022483"/>
    </source>
</evidence>
<dbReference type="Gene3D" id="1.10.357.30">
    <property type="entry name" value="Exocyst complex subunit Sec15 C-terminal domain, N-terminal subdomain"/>
    <property type="match status" value="1"/>
</dbReference>
<dbReference type="STRING" id="8932.A0A2I0MMW3"/>
<reference evidence="9 10" key="1">
    <citation type="journal article" date="2013" name="Science">
        <title>Genomic diversity and evolution of the head crest in the rock pigeon.</title>
        <authorList>
            <person name="Shapiro M.D."/>
            <person name="Kronenberg Z."/>
            <person name="Li C."/>
            <person name="Domyan E.T."/>
            <person name="Pan H."/>
            <person name="Campbell M."/>
            <person name="Tan H."/>
            <person name="Huff C.D."/>
            <person name="Hu H."/>
            <person name="Vickrey A.I."/>
            <person name="Nielsen S.C."/>
            <person name="Stringham S.A."/>
            <person name="Hu H."/>
            <person name="Willerslev E."/>
            <person name="Gilbert M.T."/>
            <person name="Yandell M."/>
            <person name="Zhang G."/>
            <person name="Wang J."/>
        </authorList>
    </citation>
    <scope>NUCLEOTIDE SEQUENCE [LARGE SCALE GENOMIC DNA]</scope>
    <source>
        <tissue evidence="9">Blood</tissue>
    </source>
</reference>
<dbReference type="EMBL" id="AKCR02000006">
    <property type="protein sequence ID" value="PKK31007.1"/>
    <property type="molecule type" value="Genomic_DNA"/>
</dbReference>
<dbReference type="GO" id="GO:0006893">
    <property type="term" value="P:Golgi to plasma membrane transport"/>
    <property type="evidence" value="ECO:0007669"/>
    <property type="project" value="TreeGrafter"/>
</dbReference>
<dbReference type="GO" id="GO:0090522">
    <property type="term" value="P:vesicle tethering involved in exocytosis"/>
    <property type="evidence" value="ECO:0007669"/>
    <property type="project" value="UniProtKB-UniRule"/>
</dbReference>
<comment type="similarity">
    <text evidence="1 4">Belongs to the SEC15 family.</text>
</comment>
<protein>
    <recommendedName>
        <fullName evidence="4">Exocyst complex component</fullName>
    </recommendedName>
</protein>
<feature type="transmembrane region" description="Helical" evidence="6">
    <location>
        <begin position="12"/>
        <end position="32"/>
    </location>
</feature>
<dbReference type="PANTHER" id="PTHR12702">
    <property type="entry name" value="SEC15"/>
    <property type="match status" value="1"/>
</dbReference>
<dbReference type="GO" id="GO:0006886">
    <property type="term" value="P:intracellular protein transport"/>
    <property type="evidence" value="ECO:0007669"/>
    <property type="project" value="InterPro"/>
</dbReference>
<dbReference type="InterPro" id="IPR042044">
    <property type="entry name" value="EXOC6PINT-1/Sec15/Tip20_C_dom2"/>
</dbReference>
<dbReference type="GO" id="GO:0005886">
    <property type="term" value="C:plasma membrane"/>
    <property type="evidence" value="ECO:0007669"/>
    <property type="project" value="UniProtKB-ARBA"/>
</dbReference>
<evidence type="ECO:0000256" key="6">
    <source>
        <dbReference type="SAM" id="Phobius"/>
    </source>
</evidence>
<dbReference type="FunFam" id="1.10.357.30:FF:000001">
    <property type="entry name" value="Exocyst complex component"/>
    <property type="match status" value="1"/>
</dbReference>
<keyword evidence="3 4" id="KW-0268">Exocytosis</keyword>
<dbReference type="Pfam" id="PF04091">
    <property type="entry name" value="Sec15_C"/>
    <property type="match status" value="1"/>
</dbReference>
<dbReference type="PRINTS" id="PR01217">
    <property type="entry name" value="PRICHEXTENSN"/>
</dbReference>
<feature type="coiled-coil region" evidence="5">
    <location>
        <begin position="154"/>
        <end position="224"/>
    </location>
</feature>
<dbReference type="InterPro" id="IPR048359">
    <property type="entry name" value="EXOC6_Sec15_N"/>
</dbReference>
<gene>
    <name evidence="9" type="primary">EXOC6B</name>
    <name evidence="9" type="ORF">A306_00003279</name>
</gene>
<dbReference type="Gene3D" id="1.20.58.670">
    <property type="entry name" value="Dsl1p vesicle tethering complex, Tip20p subunit, domain D"/>
    <property type="match status" value="1"/>
</dbReference>
<dbReference type="InParanoid" id="A0A2I0MMW3"/>
<accession>A0A2I0MMW3</accession>